<dbReference type="PANTHER" id="PTHR31087:SF161">
    <property type="entry name" value="TUBBY C 2 FAMILY PROTEIN"/>
    <property type="match status" value="1"/>
</dbReference>
<dbReference type="RefSeq" id="WP_166395078.1">
    <property type="nucleotide sequence ID" value="NZ_CP045121.1"/>
</dbReference>
<dbReference type="AlphaFoldDB" id="A0A6G8PSE2"/>
<name>A0A6G8PSE2_9ACTN</name>
<sequence length="162" mass="18133">MARYTMRQRLVSIGEDFDITDEAGRPVYKVDGKVMRLRETFVIEDMRGREVATIREKKLALRESMNILRGGSTIATIRKARFAPFRHKFSIDVAGGVDLTAQGDILHHEYAISRQGDPVARISKHRLTMSDTYSVDVLPGEDDGLVLAVAVAIDEMAHDSDD</sequence>
<organism evidence="2 3">
    <name type="scientific">Rubrobacter marinus</name>
    <dbReference type="NCBI Taxonomy" id="2653852"/>
    <lineage>
        <taxon>Bacteria</taxon>
        <taxon>Bacillati</taxon>
        <taxon>Actinomycetota</taxon>
        <taxon>Rubrobacteria</taxon>
        <taxon>Rubrobacterales</taxon>
        <taxon>Rubrobacteraceae</taxon>
        <taxon>Rubrobacter</taxon>
    </lineage>
</organism>
<gene>
    <name evidence="2" type="ORF">GBA65_01490</name>
</gene>
<evidence type="ECO:0000313" key="2">
    <source>
        <dbReference type="EMBL" id="QIN77399.1"/>
    </source>
</evidence>
<evidence type="ECO:0008006" key="4">
    <source>
        <dbReference type="Google" id="ProtNLM"/>
    </source>
</evidence>
<keyword evidence="3" id="KW-1185">Reference proteome</keyword>
<dbReference type="Pfam" id="PF04525">
    <property type="entry name" value="LOR"/>
    <property type="match status" value="1"/>
</dbReference>
<reference evidence="2 3" key="1">
    <citation type="submission" date="2019-10" db="EMBL/GenBank/DDBJ databases">
        <title>Rubrobacter sp nov SCSIO 52915 isolated from a deep-sea sediment in the South China Sea.</title>
        <authorList>
            <person name="Chen R.W."/>
        </authorList>
    </citation>
    <scope>NUCLEOTIDE SEQUENCE [LARGE SCALE GENOMIC DNA]</scope>
    <source>
        <strain evidence="2 3">SCSIO 52915</strain>
    </source>
</reference>
<dbReference type="Proteomes" id="UP000502706">
    <property type="component" value="Chromosome"/>
</dbReference>
<dbReference type="PANTHER" id="PTHR31087">
    <property type="match status" value="1"/>
</dbReference>
<dbReference type="Gene3D" id="2.40.160.200">
    <property type="entry name" value="LURP1-related"/>
    <property type="match status" value="1"/>
</dbReference>
<dbReference type="SUPFAM" id="SSF54518">
    <property type="entry name" value="Tubby C-terminal domain-like"/>
    <property type="match status" value="1"/>
</dbReference>
<evidence type="ECO:0000313" key="3">
    <source>
        <dbReference type="Proteomes" id="UP000502706"/>
    </source>
</evidence>
<accession>A0A6G8PSE2</accession>
<dbReference type="KEGG" id="rmar:GBA65_01490"/>
<evidence type="ECO:0000256" key="1">
    <source>
        <dbReference type="ARBA" id="ARBA00005437"/>
    </source>
</evidence>
<dbReference type="InterPro" id="IPR007612">
    <property type="entry name" value="LOR"/>
</dbReference>
<proteinExistence type="inferred from homology"/>
<dbReference type="InterPro" id="IPR025659">
    <property type="entry name" value="Tubby-like_C"/>
</dbReference>
<protein>
    <recommendedName>
        <fullName evidence="4">Tubby C 2 family protein</fullName>
    </recommendedName>
</protein>
<dbReference type="InterPro" id="IPR038595">
    <property type="entry name" value="LOR_sf"/>
</dbReference>
<dbReference type="EMBL" id="CP045121">
    <property type="protein sequence ID" value="QIN77399.1"/>
    <property type="molecule type" value="Genomic_DNA"/>
</dbReference>
<comment type="similarity">
    <text evidence="1">Belongs to the LOR family.</text>
</comment>